<dbReference type="AlphaFoldDB" id="A0A2P2PUG7"/>
<dbReference type="EMBL" id="GGEC01077900">
    <property type="protein sequence ID" value="MBX58384.1"/>
    <property type="molecule type" value="Transcribed_RNA"/>
</dbReference>
<reference evidence="1" key="1">
    <citation type="submission" date="2018-02" db="EMBL/GenBank/DDBJ databases">
        <title>Rhizophora mucronata_Transcriptome.</title>
        <authorList>
            <person name="Meera S.P."/>
            <person name="Sreeshan A."/>
            <person name="Augustine A."/>
        </authorList>
    </citation>
    <scope>NUCLEOTIDE SEQUENCE</scope>
    <source>
        <tissue evidence="1">Leaf</tissue>
    </source>
</reference>
<proteinExistence type="predicted"/>
<name>A0A2P2PUG7_RHIMU</name>
<accession>A0A2P2PUG7</accession>
<sequence>MCGLIFHIVLDDKYYTDWTFEPVYARLMFQSSWGKMSLNFAHLYVMFRSTVLEVKWRTPHVLLGEHFSTSNQIKIILTKSILDK</sequence>
<evidence type="ECO:0000313" key="1">
    <source>
        <dbReference type="EMBL" id="MBX58384.1"/>
    </source>
</evidence>
<organism evidence="1">
    <name type="scientific">Rhizophora mucronata</name>
    <name type="common">Asiatic mangrove</name>
    <dbReference type="NCBI Taxonomy" id="61149"/>
    <lineage>
        <taxon>Eukaryota</taxon>
        <taxon>Viridiplantae</taxon>
        <taxon>Streptophyta</taxon>
        <taxon>Embryophyta</taxon>
        <taxon>Tracheophyta</taxon>
        <taxon>Spermatophyta</taxon>
        <taxon>Magnoliopsida</taxon>
        <taxon>eudicotyledons</taxon>
        <taxon>Gunneridae</taxon>
        <taxon>Pentapetalae</taxon>
        <taxon>rosids</taxon>
        <taxon>fabids</taxon>
        <taxon>Malpighiales</taxon>
        <taxon>Rhizophoraceae</taxon>
        <taxon>Rhizophora</taxon>
    </lineage>
</organism>
<protein>
    <submittedName>
        <fullName evidence="1">Uncharacterized protein</fullName>
    </submittedName>
</protein>